<dbReference type="InterPro" id="IPR019734">
    <property type="entry name" value="TPR_rpt"/>
</dbReference>
<dbReference type="Proteomes" id="UP001164718">
    <property type="component" value="Chromosome"/>
</dbReference>
<protein>
    <submittedName>
        <fullName evidence="2">Tetratricopeptide repeat protein</fullName>
    </submittedName>
</protein>
<dbReference type="InterPro" id="IPR011990">
    <property type="entry name" value="TPR-like_helical_dom_sf"/>
</dbReference>
<evidence type="ECO:0000256" key="1">
    <source>
        <dbReference type="PROSITE-ProRule" id="PRU00339"/>
    </source>
</evidence>
<evidence type="ECO:0000313" key="2">
    <source>
        <dbReference type="EMBL" id="WAA10225.1"/>
    </source>
</evidence>
<name>A0A9E8LV18_9BACI</name>
<dbReference type="Pfam" id="PF14559">
    <property type="entry name" value="TPR_19"/>
    <property type="match status" value="1"/>
</dbReference>
<dbReference type="SUPFAM" id="SSF48452">
    <property type="entry name" value="TPR-like"/>
    <property type="match status" value="1"/>
</dbReference>
<keyword evidence="3" id="KW-1185">Reference proteome</keyword>
<dbReference type="AlphaFoldDB" id="A0A9E8LV18"/>
<sequence length="327" mass="38219">MEKDKRLSGNVIPFPKLEERLLEKGKRLIEKGDAQQALPLLLQAEQMNESNPETMTLLAAAYGQIGNYRDAKEALERLLRIGSGDYFYTMEIYISILFQLNEYERIGELITMLFEEHQIPFHKIDQYKELLDLCNKMKKHTLIDDQRDATELFSGNFSEIIQRMTSMTEKQLFDHLDEIQSFLEQEDRNPFIKTVVFNQLSVQRIDKPVLVKKYGLEVTVNPASYFPIKEVPFITDVKKWIEKQYSFENPVFMEYALTLADRFFFNVYPLEKQFSNPIVWSKAIATVVNMYMDGSLELDGRLDESNAEFINAVRLILTAEETFEPEV</sequence>
<dbReference type="KEGG" id="faf:OE104_02470"/>
<dbReference type="SUPFAM" id="SSF116965">
    <property type="entry name" value="Hypothetical protein MPN330"/>
    <property type="match status" value="1"/>
</dbReference>
<dbReference type="Gene3D" id="1.25.40.10">
    <property type="entry name" value="Tetratricopeptide repeat domain"/>
    <property type="match status" value="1"/>
</dbReference>
<dbReference type="EMBL" id="CP106878">
    <property type="protein sequence ID" value="WAA10225.1"/>
    <property type="molecule type" value="Genomic_DNA"/>
</dbReference>
<evidence type="ECO:0000313" key="3">
    <source>
        <dbReference type="Proteomes" id="UP001164718"/>
    </source>
</evidence>
<proteinExistence type="predicted"/>
<dbReference type="RefSeq" id="WP_275418009.1">
    <property type="nucleotide sequence ID" value="NZ_CP106878.1"/>
</dbReference>
<keyword evidence="1" id="KW-0802">TPR repeat</keyword>
<accession>A0A9E8LV18</accession>
<gene>
    <name evidence="2" type="ORF">OE104_02470</name>
</gene>
<feature type="repeat" description="TPR" evidence="1">
    <location>
        <begin position="52"/>
        <end position="85"/>
    </location>
</feature>
<reference evidence="2" key="1">
    <citation type="submission" date="2022-09" db="EMBL/GenBank/DDBJ databases">
        <title>Complete Genomes of Fervidibacillus albus and Fervidibacillus halotolerans isolated from tidal flat sediments.</title>
        <authorList>
            <person name="Kwon K.K."/>
            <person name="Yang S.-H."/>
            <person name="Park M.J."/>
            <person name="Oh H.-M."/>
        </authorList>
    </citation>
    <scope>NUCLEOTIDE SEQUENCE</scope>
    <source>
        <strain evidence="2">MEBiC13591</strain>
    </source>
</reference>
<dbReference type="PROSITE" id="PS50005">
    <property type="entry name" value="TPR"/>
    <property type="match status" value="1"/>
</dbReference>
<organism evidence="2 3">
    <name type="scientific">Fervidibacillus albus</name>
    <dbReference type="NCBI Taxonomy" id="2980026"/>
    <lineage>
        <taxon>Bacteria</taxon>
        <taxon>Bacillati</taxon>
        <taxon>Bacillota</taxon>
        <taxon>Bacilli</taxon>
        <taxon>Bacillales</taxon>
        <taxon>Bacillaceae</taxon>
        <taxon>Fervidibacillus</taxon>
    </lineage>
</organism>